<reference evidence="3 4" key="1">
    <citation type="journal article" date="2021" name="Nat. Plants">
        <title>The Taxus genome provides insights into paclitaxel biosynthesis.</title>
        <authorList>
            <person name="Xiong X."/>
            <person name="Gou J."/>
            <person name="Liao Q."/>
            <person name="Li Y."/>
            <person name="Zhou Q."/>
            <person name="Bi G."/>
            <person name="Li C."/>
            <person name="Du R."/>
            <person name="Wang X."/>
            <person name="Sun T."/>
            <person name="Guo L."/>
            <person name="Liang H."/>
            <person name="Lu P."/>
            <person name="Wu Y."/>
            <person name="Zhang Z."/>
            <person name="Ro D.K."/>
            <person name="Shang Y."/>
            <person name="Huang S."/>
            <person name="Yan J."/>
        </authorList>
    </citation>
    <scope>NUCLEOTIDE SEQUENCE [LARGE SCALE GENOMIC DNA]</scope>
    <source>
        <strain evidence="3">Ta-2019</strain>
    </source>
</reference>
<comment type="caution">
    <text evidence="3">The sequence shown here is derived from an EMBL/GenBank/DDBJ whole genome shotgun (WGS) entry which is preliminary data.</text>
</comment>
<evidence type="ECO:0000256" key="2">
    <source>
        <dbReference type="SAM" id="SignalP"/>
    </source>
</evidence>
<keyword evidence="1" id="KW-1133">Transmembrane helix</keyword>
<feature type="transmembrane region" description="Helical" evidence="1">
    <location>
        <begin position="163"/>
        <end position="184"/>
    </location>
</feature>
<evidence type="ECO:0000256" key="1">
    <source>
        <dbReference type="SAM" id="Phobius"/>
    </source>
</evidence>
<evidence type="ECO:0000313" key="4">
    <source>
        <dbReference type="Proteomes" id="UP000824469"/>
    </source>
</evidence>
<gene>
    <name evidence="3" type="ORF">KI387_001780</name>
</gene>
<feature type="chain" id="PRO_5041386557" evidence="2">
    <location>
        <begin position="25"/>
        <end position="425"/>
    </location>
</feature>
<keyword evidence="1" id="KW-0812">Transmembrane</keyword>
<dbReference type="GO" id="GO:0016020">
    <property type="term" value="C:membrane"/>
    <property type="evidence" value="ECO:0007669"/>
    <property type="project" value="TreeGrafter"/>
</dbReference>
<dbReference type="AlphaFoldDB" id="A0AA38GXL6"/>
<feature type="transmembrane region" description="Helical" evidence="1">
    <location>
        <begin position="267"/>
        <end position="291"/>
    </location>
</feature>
<dbReference type="InterPro" id="IPR040283">
    <property type="entry name" value="DDB_G0292058-like"/>
</dbReference>
<proteinExistence type="predicted"/>
<accession>A0AA38GXL6</accession>
<keyword evidence="4" id="KW-1185">Reference proteome</keyword>
<dbReference type="Proteomes" id="UP000824469">
    <property type="component" value="Unassembled WGS sequence"/>
</dbReference>
<dbReference type="EMBL" id="JAHRHJ020000001">
    <property type="protein sequence ID" value="KAH9329672.1"/>
    <property type="molecule type" value="Genomic_DNA"/>
</dbReference>
<feature type="transmembrane region" description="Helical" evidence="1">
    <location>
        <begin position="116"/>
        <end position="142"/>
    </location>
</feature>
<protein>
    <submittedName>
        <fullName evidence="3">Uncharacterized protein</fullName>
    </submittedName>
</protein>
<dbReference type="PANTHER" id="PTHR31414">
    <property type="entry name" value="TRANSMEMBRANE PROTEIN DDB_G0292058"/>
    <property type="match status" value="1"/>
</dbReference>
<keyword evidence="2" id="KW-0732">Signal</keyword>
<feature type="transmembrane region" description="Helical" evidence="1">
    <location>
        <begin position="298"/>
        <end position="322"/>
    </location>
</feature>
<name>A0AA38GXL6_TAXCH</name>
<dbReference type="PANTHER" id="PTHR31414:SF18">
    <property type="entry name" value="TRANSMEMBRANE PROTEIN-RELATED"/>
    <property type="match status" value="1"/>
</dbReference>
<feature type="signal peptide" evidence="2">
    <location>
        <begin position="1"/>
        <end position="24"/>
    </location>
</feature>
<feature type="non-terminal residue" evidence="3">
    <location>
        <position position="425"/>
    </location>
</feature>
<dbReference type="OMA" id="FETHHEK"/>
<sequence length="425" mass="48174">MNLCWKVRWAVLVLAVWAIAKAHSHSSSYFKDDPFLGMEYNADLLVSGPQSTAAHQIGRILLQERRNGTEGGQRNETYTPLVARNRIDPLNHFKRYKEGYDIKNKHYWASTVFTGAYGYAIAAAWIIAGVLYGIFFVVKYCCWNKNRKKGLHDEPHSNEYYIWQFRIIILLTIVAIISSGYVLAGNTRFHTRAKRIEKTILGAADMATETAHNVTSSMKTMQEELQPYDETAYESLNRTAQTLQMAALDIHNRVYANKHAVDIGLRILYITVTVLVSFNLGLVVSAVAVLFLHWRQVFYLIIFICSLLTTLSWLFFGFFYAIHIFADDSCLALKEYQDNPYNTTLNSILPCMDLEAADDTLAETRAGVHVLIGELNKNISRLQTSPISAIVNIPYVCDPFLGAPSYEYRPNECPNNTIQIGDIPD</sequence>
<organism evidence="3 4">
    <name type="scientific">Taxus chinensis</name>
    <name type="common">Chinese yew</name>
    <name type="synonym">Taxus wallichiana var. chinensis</name>
    <dbReference type="NCBI Taxonomy" id="29808"/>
    <lineage>
        <taxon>Eukaryota</taxon>
        <taxon>Viridiplantae</taxon>
        <taxon>Streptophyta</taxon>
        <taxon>Embryophyta</taxon>
        <taxon>Tracheophyta</taxon>
        <taxon>Spermatophyta</taxon>
        <taxon>Pinopsida</taxon>
        <taxon>Pinidae</taxon>
        <taxon>Conifers II</taxon>
        <taxon>Cupressales</taxon>
        <taxon>Taxaceae</taxon>
        <taxon>Taxus</taxon>
    </lineage>
</organism>
<keyword evidence="1" id="KW-0472">Membrane</keyword>
<evidence type="ECO:0000313" key="3">
    <source>
        <dbReference type="EMBL" id="KAH9329672.1"/>
    </source>
</evidence>